<sequence length="304" mass="33941">MSMATHGIAETDNDLPPPLEDMSEEVQRRAAIRKNLNPPLKPSPLKPSPTPDPTTPTASKAAESQPTPKTFSGLKKGFFNSAPSTKTVAKRKPSAPSTTSQPWKPANPPVSKIKELPFIKPTQSKEDTLRIDEVQKAMQEGMSLLDKKEWLTPTLLHAISSSPRLQRAFSDPQFQQFASALSSPHAPKVLQQASKERPDLVEALKELAGLLGEEMDRLADRDVREKVREVEGDEGLDEGEKALVRRVLEDREVQDALKDPRIQKLMVEMQRNPPELHRMMATADNDMRKKIQKLLECGLLSIQR</sequence>
<evidence type="ECO:0000256" key="2">
    <source>
        <dbReference type="SAM" id="MobiDB-lite"/>
    </source>
</evidence>
<reference evidence="4" key="1">
    <citation type="submission" date="2020-05" db="EMBL/GenBank/DDBJ databases">
        <title>Phylogenomic resolution of chytrid fungi.</title>
        <authorList>
            <person name="Stajich J.E."/>
            <person name="Amses K."/>
            <person name="Simmons R."/>
            <person name="Seto K."/>
            <person name="Myers J."/>
            <person name="Bonds A."/>
            <person name="Quandt C.A."/>
            <person name="Barry K."/>
            <person name="Liu P."/>
            <person name="Grigoriev I."/>
            <person name="Longcore J.E."/>
            <person name="James T.Y."/>
        </authorList>
    </citation>
    <scope>NUCLEOTIDE SEQUENCE</scope>
    <source>
        <strain evidence="4">JEL0318</strain>
    </source>
</reference>
<name>A0AAD5X7W1_9FUNG</name>
<comment type="caution">
    <text evidence="4">The sequence shown here is derived from an EMBL/GenBank/DDBJ whole genome shotgun (WGS) entry which is preliminary data.</text>
</comment>
<evidence type="ECO:0000313" key="4">
    <source>
        <dbReference type="EMBL" id="KAJ3056042.1"/>
    </source>
</evidence>
<dbReference type="Proteomes" id="UP001212841">
    <property type="component" value="Unassembled WGS sequence"/>
</dbReference>
<evidence type="ECO:0000313" key="5">
    <source>
        <dbReference type="Proteomes" id="UP001212841"/>
    </source>
</evidence>
<dbReference type="Pfam" id="PF17830">
    <property type="entry name" value="STI1-HOP_DP"/>
    <property type="match status" value="1"/>
</dbReference>
<proteinExistence type="predicted"/>
<accession>A0AAD5X7W1</accession>
<evidence type="ECO:0000259" key="3">
    <source>
        <dbReference type="Pfam" id="PF17830"/>
    </source>
</evidence>
<dbReference type="AlphaFoldDB" id="A0AAD5X7W1"/>
<feature type="region of interest" description="Disordered" evidence="2">
    <location>
        <begin position="1"/>
        <end position="126"/>
    </location>
</feature>
<protein>
    <recommendedName>
        <fullName evidence="3">STI1/HOP DP domain-containing protein</fullName>
    </recommendedName>
</protein>
<feature type="compositionally biased region" description="Pro residues" evidence="2">
    <location>
        <begin position="39"/>
        <end position="54"/>
    </location>
</feature>
<keyword evidence="5" id="KW-1185">Reference proteome</keyword>
<dbReference type="InterPro" id="IPR041243">
    <property type="entry name" value="STI1/HOP_DP"/>
</dbReference>
<feature type="compositionally biased region" description="Basic and acidic residues" evidence="2">
    <location>
        <begin position="112"/>
        <end position="126"/>
    </location>
</feature>
<dbReference type="Gene3D" id="1.10.260.100">
    <property type="match status" value="1"/>
</dbReference>
<feature type="domain" description="STI1/HOP DP" evidence="3">
    <location>
        <begin position="242"/>
        <end position="295"/>
    </location>
</feature>
<dbReference type="EMBL" id="JADGJD010000048">
    <property type="protein sequence ID" value="KAJ3056042.1"/>
    <property type="molecule type" value="Genomic_DNA"/>
</dbReference>
<keyword evidence="1" id="KW-0677">Repeat</keyword>
<gene>
    <name evidence="4" type="ORF">HK097_008279</name>
</gene>
<evidence type="ECO:0000256" key="1">
    <source>
        <dbReference type="ARBA" id="ARBA00022737"/>
    </source>
</evidence>
<organism evidence="4 5">
    <name type="scientific">Rhizophlyctis rosea</name>
    <dbReference type="NCBI Taxonomy" id="64517"/>
    <lineage>
        <taxon>Eukaryota</taxon>
        <taxon>Fungi</taxon>
        <taxon>Fungi incertae sedis</taxon>
        <taxon>Chytridiomycota</taxon>
        <taxon>Chytridiomycota incertae sedis</taxon>
        <taxon>Chytridiomycetes</taxon>
        <taxon>Rhizophlyctidales</taxon>
        <taxon>Rhizophlyctidaceae</taxon>
        <taxon>Rhizophlyctis</taxon>
    </lineage>
</organism>